<gene>
    <name evidence="1" type="ORF">CN553_31410</name>
</gene>
<proteinExistence type="predicted"/>
<evidence type="ECO:0000313" key="2">
    <source>
        <dbReference type="Proteomes" id="UP000220691"/>
    </source>
</evidence>
<organism evidence="1 2">
    <name type="scientific">Bacillus cereus</name>
    <dbReference type="NCBI Taxonomy" id="1396"/>
    <lineage>
        <taxon>Bacteria</taxon>
        <taxon>Bacillati</taxon>
        <taxon>Bacillota</taxon>
        <taxon>Bacilli</taxon>
        <taxon>Bacillales</taxon>
        <taxon>Bacillaceae</taxon>
        <taxon>Bacillus</taxon>
        <taxon>Bacillus cereus group</taxon>
    </lineage>
</organism>
<accession>A0A9X6U5J5</accession>
<name>A0A9X6U5J5_BACCE</name>
<reference evidence="1 2" key="1">
    <citation type="submission" date="2017-09" db="EMBL/GenBank/DDBJ databases">
        <title>Large-scale bioinformatics analysis of Bacillus genomes uncovers conserved roles of natural products in bacterial physiology.</title>
        <authorList>
            <consortium name="Agbiome Team Llc"/>
            <person name="Bleich R.M."/>
            <person name="Kirk G.J."/>
            <person name="Santa Maria K.C."/>
            <person name="Allen S.E."/>
            <person name="Farag S."/>
            <person name="Shank E.A."/>
            <person name="Bowers A."/>
        </authorList>
    </citation>
    <scope>NUCLEOTIDE SEQUENCE [LARGE SCALE GENOMIC DNA]</scope>
    <source>
        <strain evidence="1 2">AFS027647</strain>
    </source>
</reference>
<sequence length="73" mass="8683">MFLAQWECFFSLCKGIANLINIQKRMHKKFVLLKIVTQTISRKNEFWLKSIYFTGFICLCKLLNNRNVALRPV</sequence>
<evidence type="ECO:0000313" key="1">
    <source>
        <dbReference type="EMBL" id="PEN76883.1"/>
    </source>
</evidence>
<dbReference type="EMBL" id="NUAN01000347">
    <property type="protein sequence ID" value="PEN76883.1"/>
    <property type="molecule type" value="Genomic_DNA"/>
</dbReference>
<comment type="caution">
    <text evidence="1">The sequence shown here is derived from an EMBL/GenBank/DDBJ whole genome shotgun (WGS) entry which is preliminary data.</text>
</comment>
<dbReference type="Proteomes" id="UP000220691">
    <property type="component" value="Unassembled WGS sequence"/>
</dbReference>
<dbReference type="AlphaFoldDB" id="A0A9X6U5J5"/>
<protein>
    <submittedName>
        <fullName evidence="1">Uncharacterized protein</fullName>
    </submittedName>
</protein>